<evidence type="ECO:0008006" key="8">
    <source>
        <dbReference type="Google" id="ProtNLM"/>
    </source>
</evidence>
<comment type="function">
    <text evidence="3">Regulates mitochondrial small subunit maturation by controlling 15S rRNA 5'-end processing. Localizes to the 5' precursor of the 15S rRNA in a position that is subsequently occupied by mS47 in the mature yeast mtSSU. Uses structure and sequence-specific RNA recognition, binding to a single-stranded region of the precursor and specifically recognizing bases -6 to -1. The exchange of Ccm1 for mS47 is coupled to the irreversible removal of precursor rRNA that is accompanied by conformational changes of the mitoribosomal proteins uS5m and mS26. These conformational changes signal completion of 5'-end rRNA processing through protection of the mature 5'-end of the 15S rRNA and stabilization of mS47. The removal of the 5' precursor together with the dissociation of Ccm1 may be catalyzed by the 5'-3' exoribonuclease Pet127. Involved in the specific removal of group I introns in mitochondrial encoded transcripts.</text>
</comment>
<evidence type="ECO:0000256" key="1">
    <source>
        <dbReference type="ARBA" id="ARBA00006192"/>
    </source>
</evidence>
<dbReference type="Pfam" id="PF01535">
    <property type="entry name" value="PPR"/>
    <property type="match status" value="1"/>
</dbReference>
<dbReference type="PANTHER" id="PTHR47447:SF17">
    <property type="entry name" value="OS12G0638900 PROTEIN"/>
    <property type="match status" value="1"/>
</dbReference>
<evidence type="ECO:0000256" key="4">
    <source>
        <dbReference type="ARBA" id="ARBA00044511"/>
    </source>
</evidence>
<evidence type="ECO:0000313" key="6">
    <source>
        <dbReference type="EMBL" id="QPG94995.1"/>
    </source>
</evidence>
<evidence type="ECO:0000313" key="7">
    <source>
        <dbReference type="Proteomes" id="UP000594364"/>
    </source>
</evidence>
<comment type="similarity">
    <text evidence="1">Belongs to the CCM1 family.</text>
</comment>
<feature type="region of interest" description="Disordered" evidence="5">
    <location>
        <begin position="1155"/>
        <end position="1204"/>
    </location>
</feature>
<dbReference type="PANTHER" id="PTHR47447">
    <property type="entry name" value="OS03G0856100 PROTEIN"/>
    <property type="match status" value="1"/>
</dbReference>
<dbReference type="Proteomes" id="UP000594364">
    <property type="component" value="Chromosome 1"/>
</dbReference>
<feature type="compositionally biased region" description="Polar residues" evidence="5">
    <location>
        <begin position="1181"/>
        <end position="1190"/>
    </location>
</feature>
<accession>A0A7S9PT45</accession>
<reference evidence="6 7" key="1">
    <citation type="journal article" date="2018" name="PLoS Genet.">
        <title>Repeat elements organise 3D genome structure and mediate transcription in the filamentous fungus Epichloe festucae.</title>
        <authorList>
            <person name="Winter D.J."/>
            <person name="Ganley A.R.D."/>
            <person name="Young C.A."/>
            <person name="Liachko I."/>
            <person name="Schardl C.L."/>
            <person name="Dupont P.Y."/>
            <person name="Berry D."/>
            <person name="Ram A."/>
            <person name="Scott B."/>
            <person name="Cox M.P."/>
        </authorList>
    </citation>
    <scope>NUCLEOTIDE SEQUENCE [LARGE SCALE GENOMIC DNA]</scope>
    <source>
        <strain evidence="6 7">Fl1</strain>
    </source>
</reference>
<comment type="subunit">
    <text evidence="4">Binds to mitochondrial small subunit 15S rRNA.</text>
</comment>
<feature type="compositionally biased region" description="Basic residues" evidence="5">
    <location>
        <begin position="26"/>
        <end position="41"/>
    </location>
</feature>
<evidence type="ECO:0000256" key="2">
    <source>
        <dbReference type="ARBA" id="ARBA00022737"/>
    </source>
</evidence>
<keyword evidence="2" id="KW-0677">Repeat</keyword>
<dbReference type="OrthoDB" id="185373at2759"/>
<dbReference type="Pfam" id="PF13812">
    <property type="entry name" value="PPR_3"/>
    <property type="match status" value="1"/>
</dbReference>
<gene>
    <name evidence="6" type="ORF">C2857_007484</name>
</gene>
<dbReference type="AlphaFoldDB" id="A0A7S9PT45"/>
<dbReference type="InterPro" id="IPR002885">
    <property type="entry name" value="PPR_rpt"/>
</dbReference>
<proteinExistence type="inferred from homology"/>
<evidence type="ECO:0000256" key="3">
    <source>
        <dbReference type="ARBA" id="ARBA00044493"/>
    </source>
</evidence>
<dbReference type="Gene3D" id="1.25.40.10">
    <property type="entry name" value="Tetratricopeptide repeat domain"/>
    <property type="match status" value="3"/>
</dbReference>
<feature type="compositionally biased region" description="Polar residues" evidence="5">
    <location>
        <begin position="211"/>
        <end position="227"/>
    </location>
</feature>
<organism evidence="6 7">
    <name type="scientific">Epichloe festucae (strain Fl1)</name>
    <dbReference type="NCBI Taxonomy" id="877507"/>
    <lineage>
        <taxon>Eukaryota</taxon>
        <taxon>Fungi</taxon>
        <taxon>Dikarya</taxon>
        <taxon>Ascomycota</taxon>
        <taxon>Pezizomycotina</taxon>
        <taxon>Sordariomycetes</taxon>
        <taxon>Hypocreomycetidae</taxon>
        <taxon>Hypocreales</taxon>
        <taxon>Clavicipitaceae</taxon>
        <taxon>Epichloe</taxon>
    </lineage>
</organism>
<protein>
    <recommendedName>
        <fullName evidence="8">CoxI translation protein CYA5</fullName>
    </recommendedName>
</protein>
<evidence type="ECO:0000256" key="5">
    <source>
        <dbReference type="SAM" id="MobiDB-lite"/>
    </source>
</evidence>
<keyword evidence="7" id="KW-1185">Reference proteome</keyword>
<sequence>MAPLAETTDAFRDAPVAGMNEDVSRGRKRSRSLSRTSRPRSLRPDETAASLESCSLQRVLSKPGRLSKRCRHLSTDFWHHGALAIELSGIWPSLNRRKEREQDFSEQADPPPQAAGLLASAFLLDFLYPSGTYALLRRLYPALPRPQSGRKSAGAARPMNFTSHTVATEVDASVALFRCGENGGRRSNRVRQYASRSGEKATRDNVPLVVNTESTTADFDPSDSTANGHPRTNRKAHSHSLTDLLARPEDALYNDVWDSYGKLDQQLKQPFRSAVVVYLSTSRSIVDISRAISILRQIPVQSWDDDVQAAGILVHLRAGDSAAALDVFNTGLHSRHSGAGLEHLLEDALLKKEWTTILKVWFEHFSTLGKATSSFSEHHGRRIATMATIPDLATLYFAFERYLEIEAAESVRAMNLYEDTKLGLEALRRWLAQQVLRQPCSPKQAKSILQIWNDPTLYEQYLSRMLYRWEEGFETRAGLGLLSEIYSNYRKLDGVKTPVPILRKMFDFYYPSDAKGLAEVYRDWHHSWGGLDRWGHEKFLKFYSACGDIIAVKDLWIRYTTKFPKVVKRPLGFRSTLNAFAQAGDVAGAEKEFRTMTEEYGVKPDIDSWNSLLKCYTKADAQARAFQCFEEIKKVDRPNALTYAQVMAMAAKRGDLTTVLEFFDHSQKDKISISKEMALSLVMVYCHNDRLKDAEKICTEFAERHVTSAVVWNQLIYFNGQRGNLNKCFALLKPMNDYGVEWDHQTHEFLLRAMIHVGQIQPAYQLLRTAREDGLFPVGPEHYSVVASGAVRTGQLDLAETILSHMRSAGFEVPFKAHVSLVQAAVRRKPSAERTRALAKDLVSRLLATLTSAKAQTAAPGVEPSPWTTSSGLVELRRRTADVGRTVMLLVELRDYVAVERLMTAYLKAFPEYKEGNFFPPEIASALMLGYLKDGKLDQVCKMWKQTLDGATANRSIASGAIYPAYQYDLARSLSVVIKACREANDGRGLLNTVEQVLGSGFKLTGTNWNLAIRHLADLGYWERAMDWCEQMLMTHWRGWTASPPTARTLQERRDLKNDRVLVASKATVFSLQREWLKLRKLAAWSGEVSSKLKDIEHRHPKLHHAFITTDYEHLPATWILPKKKSMTKAIKEMLEPLSHDELKAMRKALEKQLRLEKDKNRRARKSNPSPFRVVAARGKMQNQRPTQVPDQVVARAMRSPRAS</sequence>
<dbReference type="InterPro" id="IPR011990">
    <property type="entry name" value="TPR-like_helical_dom_sf"/>
</dbReference>
<feature type="region of interest" description="Disordered" evidence="5">
    <location>
        <begin position="1"/>
        <end position="48"/>
    </location>
</feature>
<name>A0A7S9PT45_EPIFF</name>
<dbReference type="EMBL" id="CP031385">
    <property type="protein sequence ID" value="QPG94995.1"/>
    <property type="molecule type" value="Genomic_DNA"/>
</dbReference>
<feature type="region of interest" description="Disordered" evidence="5">
    <location>
        <begin position="188"/>
        <end position="241"/>
    </location>
</feature>